<dbReference type="RefSeq" id="XP_055891602.1">
    <property type="nucleotide sequence ID" value="XM_056035627.1"/>
</dbReference>
<reference evidence="2" key="1">
    <citation type="submission" date="2025-08" db="UniProtKB">
        <authorList>
            <consortium name="RefSeq"/>
        </authorList>
    </citation>
    <scope>IDENTIFICATION</scope>
</reference>
<evidence type="ECO:0000313" key="1">
    <source>
        <dbReference type="Proteomes" id="UP001165740"/>
    </source>
</evidence>
<keyword evidence="1" id="KW-1185">Reference proteome</keyword>
<dbReference type="GeneID" id="106072863"/>
<dbReference type="AlphaFoldDB" id="A0A9W3AWL6"/>
<dbReference type="OrthoDB" id="6073809at2759"/>
<protein>
    <submittedName>
        <fullName evidence="2">Uncharacterized protein LOC106072863</fullName>
    </submittedName>
</protein>
<dbReference type="Proteomes" id="UP001165740">
    <property type="component" value="Chromosome 7"/>
</dbReference>
<organism evidence="1 2">
    <name type="scientific">Biomphalaria glabrata</name>
    <name type="common">Bloodfluke planorb</name>
    <name type="synonym">Freshwater snail</name>
    <dbReference type="NCBI Taxonomy" id="6526"/>
    <lineage>
        <taxon>Eukaryota</taxon>
        <taxon>Metazoa</taxon>
        <taxon>Spiralia</taxon>
        <taxon>Lophotrochozoa</taxon>
        <taxon>Mollusca</taxon>
        <taxon>Gastropoda</taxon>
        <taxon>Heterobranchia</taxon>
        <taxon>Euthyneura</taxon>
        <taxon>Panpulmonata</taxon>
        <taxon>Hygrophila</taxon>
        <taxon>Lymnaeoidea</taxon>
        <taxon>Planorbidae</taxon>
        <taxon>Biomphalaria</taxon>
    </lineage>
</organism>
<proteinExistence type="predicted"/>
<gene>
    <name evidence="2" type="primary">LOC106072863</name>
</gene>
<accession>A0A9W3AWL6</accession>
<sequence length="241" mass="27990">MDRYKPKYIPSWERDYTSNRWAVRQWNPPQGFGVYLFIKFPGRDVEFAAQTVVLGKRAVTTARGEFIGIARKVHDLSSGPRQREALVVYLFESTEAATRFFVSDNRFKQPDFPPPSGACEAWTVVKFLETRNDDLFKTYMLCDNTLRGGTYSEYKEHFANPFAQLILDYGGQPFVVQSIGVDSLRRHHVDQNTMVTLHLFKNEDDIKRMMMDPRYEDLKRRQISMATDFTSVFTIDPQACP</sequence>
<dbReference type="OMA" id="CEAWAVV"/>
<name>A0A9W3AWL6_BIOGL</name>
<evidence type="ECO:0000313" key="2">
    <source>
        <dbReference type="RefSeq" id="XP_055891602.1"/>
    </source>
</evidence>